<dbReference type="SUPFAM" id="SSF49785">
    <property type="entry name" value="Galactose-binding domain-like"/>
    <property type="match status" value="1"/>
</dbReference>
<dbReference type="InterPro" id="IPR029044">
    <property type="entry name" value="Nucleotide-diphossugar_trans"/>
</dbReference>
<evidence type="ECO:0000256" key="7">
    <source>
        <dbReference type="SAM" id="MobiDB-lite"/>
    </source>
</evidence>
<dbReference type="Proteomes" id="UP000515135">
    <property type="component" value="Unplaced"/>
</dbReference>
<dbReference type="KEGG" id="bbel:109471271"/>
<gene>
    <name evidence="11" type="primary">LOC109471271</name>
</gene>
<evidence type="ECO:0000313" key="11">
    <source>
        <dbReference type="RefSeq" id="XP_019626114.1"/>
    </source>
</evidence>
<evidence type="ECO:0000256" key="1">
    <source>
        <dbReference type="ARBA" id="ARBA00004141"/>
    </source>
</evidence>
<dbReference type="PANTHER" id="PTHR22914">
    <property type="entry name" value="CHITIN SYNTHASE"/>
    <property type="match status" value="1"/>
</dbReference>
<feature type="transmembrane region" description="Helical" evidence="8">
    <location>
        <begin position="538"/>
        <end position="562"/>
    </location>
</feature>
<organism evidence="10 11">
    <name type="scientific">Branchiostoma belcheri</name>
    <name type="common">Amphioxus</name>
    <dbReference type="NCBI Taxonomy" id="7741"/>
    <lineage>
        <taxon>Eukaryota</taxon>
        <taxon>Metazoa</taxon>
        <taxon>Chordata</taxon>
        <taxon>Cephalochordata</taxon>
        <taxon>Leptocardii</taxon>
        <taxon>Amphioxiformes</taxon>
        <taxon>Branchiostomatidae</taxon>
        <taxon>Branchiostoma</taxon>
    </lineage>
</organism>
<evidence type="ECO:0000256" key="4">
    <source>
        <dbReference type="ARBA" id="ARBA00022692"/>
    </source>
</evidence>
<evidence type="ECO:0000256" key="5">
    <source>
        <dbReference type="ARBA" id="ARBA00022989"/>
    </source>
</evidence>
<dbReference type="GO" id="GO:0006031">
    <property type="term" value="P:chitin biosynthetic process"/>
    <property type="evidence" value="ECO:0007669"/>
    <property type="project" value="TreeGrafter"/>
</dbReference>
<evidence type="ECO:0000256" key="6">
    <source>
        <dbReference type="ARBA" id="ARBA00023136"/>
    </source>
</evidence>
<dbReference type="OrthoDB" id="10051704at2759"/>
<dbReference type="GO" id="GO:0004100">
    <property type="term" value="F:chitin synthase activity"/>
    <property type="evidence" value="ECO:0007669"/>
    <property type="project" value="UniProtKB-EC"/>
</dbReference>
<feature type="region of interest" description="Disordered" evidence="7">
    <location>
        <begin position="690"/>
        <end position="749"/>
    </location>
</feature>
<dbReference type="InterPro" id="IPR004835">
    <property type="entry name" value="Chitin_synth"/>
</dbReference>
<dbReference type="GeneID" id="109471271"/>
<evidence type="ECO:0000313" key="10">
    <source>
        <dbReference type="Proteomes" id="UP000515135"/>
    </source>
</evidence>
<dbReference type="InterPro" id="IPR000421">
    <property type="entry name" value="FA58C"/>
</dbReference>
<feature type="transmembrane region" description="Helical" evidence="8">
    <location>
        <begin position="468"/>
        <end position="495"/>
    </location>
</feature>
<proteinExistence type="predicted"/>
<name>A0A6P4YWJ6_BRABE</name>
<feature type="compositionally biased region" description="Basic and acidic residues" evidence="7">
    <location>
        <begin position="729"/>
        <end position="745"/>
    </location>
</feature>
<keyword evidence="6 8" id="KW-0472">Membrane</keyword>
<keyword evidence="3" id="KW-0328">Glycosyltransferase</keyword>
<dbReference type="GO" id="GO:0016020">
    <property type="term" value="C:membrane"/>
    <property type="evidence" value="ECO:0007669"/>
    <property type="project" value="UniProtKB-SubCell"/>
</dbReference>
<feature type="domain" description="F5/8 type C" evidence="9">
    <location>
        <begin position="200"/>
        <end position="285"/>
    </location>
</feature>
<dbReference type="InterPro" id="IPR008979">
    <property type="entry name" value="Galactose-bd-like_sf"/>
</dbReference>
<dbReference type="GO" id="GO:0071944">
    <property type="term" value="C:cell periphery"/>
    <property type="evidence" value="ECO:0007669"/>
    <property type="project" value="TreeGrafter"/>
</dbReference>
<comment type="subcellular location">
    <subcellularLocation>
        <location evidence="1">Membrane</location>
        <topology evidence="1">Multi-pass membrane protein</topology>
    </subcellularLocation>
</comment>
<keyword evidence="4 8" id="KW-0812">Transmembrane</keyword>
<sequence>MWTTPYGLQLQFDWRADGDNSRGMKLYIHLKDKLAVKKKKRWSQIMYMSYILDYAAYYKPLGMESEVIKNEHIRPGIGDSQDNSLRLHAEKPWRGTTGGEQEITIELGETAVSVTGIILQAGVKGERVEKIKVNEGEEIEVPWSTTPPSTPHANSTVTCLLEPSILTKELTVTLLDWTGKDDTPPQQPCLRMEILGHIDASNKPLGMENGDIKDKQIKATPKCCEDNSLRLGATKPWKGNIASSNSEQKISIDLKEKSLVTGIILQAAGENEGRVTKIRVANQVDDDIDRDTYILATDADVKFTPKSANKLLDRAQWDTDVGAVCGRTHCLGNGAMFWLQLFDYAVGHWFQKAANSTFGTVLCCPGCFSVYRCSAIRKCVSTYATKAEKAEDFLMKDMGEDRWLCTLMIERGYRLVYTSIAENSTFVPVSFNDFFNQRRRWGPSTIANQVELMRKWCKVVRNPHVSHLFLLYQTLLFLSFLIGPATAILIAAGGLDFYVSGSFPLEATIAIMSILTFMFGYVCLKCKQETQLKWAKALGAMFGVVMIMTTVALVEKIVITIRTITGSSEGVSPVEVLTQLDTYYFIATIGMFLVAGLIHFRESYCLLHGVLYFFALPTTFIFLNIYGICNITDKSWGTREGKTTDGVKESNKNLFDTIGQKFRNVLGNVQESGGGASFDTEDGRAQNVAAGRNGEATHGRAENSPLLTIKEEKDPGQEESIGGANADTEDGRAQKAADTRNDGAIRRRKNTQMVDPGIKIQNWLQEVVFNGDEYLTVRLSLVLQIMTNRFGTYVVLPHAL</sequence>
<dbReference type="EC" id="2.4.1.16" evidence="2"/>
<dbReference type="AlphaFoldDB" id="A0A6P4YWJ6"/>
<feature type="transmembrane region" description="Helical" evidence="8">
    <location>
        <begin position="507"/>
        <end position="526"/>
    </location>
</feature>
<keyword evidence="5 8" id="KW-1133">Transmembrane helix</keyword>
<evidence type="ECO:0000256" key="3">
    <source>
        <dbReference type="ARBA" id="ARBA00022676"/>
    </source>
</evidence>
<keyword evidence="3" id="KW-0808">Transferase</keyword>
<dbReference type="RefSeq" id="XP_019626114.1">
    <property type="nucleotide sequence ID" value="XM_019770555.1"/>
</dbReference>
<feature type="transmembrane region" description="Helical" evidence="8">
    <location>
        <begin position="582"/>
        <end position="598"/>
    </location>
</feature>
<dbReference type="SUPFAM" id="SSF53448">
    <property type="entry name" value="Nucleotide-diphospho-sugar transferases"/>
    <property type="match status" value="1"/>
</dbReference>
<protein>
    <recommendedName>
        <fullName evidence="2">chitin synthase</fullName>
        <ecNumber evidence="2">2.4.1.16</ecNumber>
    </recommendedName>
</protein>
<dbReference type="Pfam" id="PF03142">
    <property type="entry name" value="Chitin_synth_2"/>
    <property type="match status" value="1"/>
</dbReference>
<dbReference type="PANTHER" id="PTHR22914:SF41">
    <property type="entry name" value="CHITIN SYNTHASE 7"/>
    <property type="match status" value="1"/>
</dbReference>
<dbReference type="Gene3D" id="2.60.120.260">
    <property type="entry name" value="Galactose-binding domain-like"/>
    <property type="match status" value="2"/>
</dbReference>
<feature type="transmembrane region" description="Helical" evidence="8">
    <location>
        <begin position="610"/>
        <end position="628"/>
    </location>
</feature>
<dbReference type="PROSITE" id="PS50022">
    <property type="entry name" value="FA58C_3"/>
    <property type="match status" value="1"/>
</dbReference>
<evidence type="ECO:0000256" key="2">
    <source>
        <dbReference type="ARBA" id="ARBA00012543"/>
    </source>
</evidence>
<reference evidence="11" key="1">
    <citation type="submission" date="2025-08" db="UniProtKB">
        <authorList>
            <consortium name="RefSeq"/>
        </authorList>
    </citation>
    <scope>IDENTIFICATION</scope>
    <source>
        <tissue evidence="11">Gonad</tissue>
    </source>
</reference>
<keyword evidence="10" id="KW-1185">Reference proteome</keyword>
<evidence type="ECO:0000259" key="9">
    <source>
        <dbReference type="PROSITE" id="PS50022"/>
    </source>
</evidence>
<evidence type="ECO:0000256" key="8">
    <source>
        <dbReference type="SAM" id="Phobius"/>
    </source>
</evidence>
<accession>A0A6P4YWJ6</accession>